<dbReference type="InterPro" id="IPR023780">
    <property type="entry name" value="Chromo_domain"/>
</dbReference>
<dbReference type="VEuPathDB" id="CryptoDB:Cvel_15899"/>
<dbReference type="SUPFAM" id="SSF54160">
    <property type="entry name" value="Chromo domain-like"/>
    <property type="match status" value="1"/>
</dbReference>
<evidence type="ECO:0000256" key="1">
    <source>
        <dbReference type="SAM" id="MobiDB-lite"/>
    </source>
</evidence>
<dbReference type="InterPro" id="IPR000953">
    <property type="entry name" value="Chromo/chromo_shadow_dom"/>
</dbReference>
<proteinExistence type="predicted"/>
<dbReference type="Pfam" id="PF00385">
    <property type="entry name" value="Chromo"/>
    <property type="match status" value="1"/>
</dbReference>
<accession>A0A0G4FAK8</accession>
<dbReference type="PROSITE" id="PS50013">
    <property type="entry name" value="CHROMO_2"/>
    <property type="match status" value="1"/>
</dbReference>
<feature type="domain" description="Chromo" evidence="2">
    <location>
        <begin position="668"/>
        <end position="729"/>
    </location>
</feature>
<dbReference type="PhylomeDB" id="A0A0G4FAK8"/>
<evidence type="ECO:0000313" key="3">
    <source>
        <dbReference type="EMBL" id="CEM09576.1"/>
    </source>
</evidence>
<name>A0A0G4FAK8_9ALVE</name>
<dbReference type="CDD" id="cd00024">
    <property type="entry name" value="CD_CSD"/>
    <property type="match status" value="1"/>
</dbReference>
<feature type="compositionally biased region" description="Basic residues" evidence="1">
    <location>
        <begin position="216"/>
        <end position="226"/>
    </location>
</feature>
<dbReference type="AlphaFoldDB" id="A0A0G4FAK8"/>
<protein>
    <recommendedName>
        <fullName evidence="2">Chromo domain-containing protein</fullName>
    </recommendedName>
</protein>
<feature type="region of interest" description="Disordered" evidence="1">
    <location>
        <begin position="214"/>
        <end position="244"/>
    </location>
</feature>
<sequence>MKRNPDLVEEVRRDGSTIIDPHKLLCNLDYKPCNKVLCMNGDYCYFKFLDHEKSNEHKQMNMQNLRWNARPAFGQLPSGSTTGLFSKGAALFTCTQELSDVAFAARSPASIKAITEKYSSKDVEEAGKFYKQAVIVLEGGEQEGVLRSLTCTGRTGAPPFPCLSCKGLIGLDAIRMRTTRANSSYAAMLAFLAIVWEREIPRLAYEIARPSEAEKGRKKKGSKKRKREESGDGQGGGKREEKETWVTLQGKERLQSLRYIWIVEQAEESAVGFMSYKLGSDFLADESGQISVRDLDSAAVREQENAAPAELPESLEEVRWVDLEFEGEVVELATEEELREALSTDAVGVFMEMELNSRERDSLHNPTQIPVEGPEGAEVQHPVPEDFSPDLTVDGEDSLSLSNRARAAREAQLAHVSGSSSANRPLPAFLTEINQIVSSSLDEKETLRALSELRQVSYSLEGPGIQMPRRQRSQRGEEGRERAYAHYVFACSGSEMKVNMVKALSEVHHKLKKDQSAAKTEKTLQSRLERYKHRKLHVGGRETLINADAVKMTPRSLWIYQFDESITVVQILTVGMKSGKGFKHQPWLYMAAVERALISFLEQDGESGEFTAVRSVDFLTTKGMGGFVEEVTDFAHDDERKRFILSAAALQRFEQLKQVLASAPSEEYKVEAIRGWEWRGPPRRRKRWFRIKWKGWPEADNTDEPEENLTGSPRILAAFLQAHNDCPDT</sequence>
<organism evidence="3">
    <name type="scientific">Chromera velia CCMP2878</name>
    <dbReference type="NCBI Taxonomy" id="1169474"/>
    <lineage>
        <taxon>Eukaryota</taxon>
        <taxon>Sar</taxon>
        <taxon>Alveolata</taxon>
        <taxon>Colpodellida</taxon>
        <taxon>Chromeraceae</taxon>
        <taxon>Chromera</taxon>
    </lineage>
</organism>
<dbReference type="SMART" id="SM00298">
    <property type="entry name" value="CHROMO"/>
    <property type="match status" value="1"/>
</dbReference>
<evidence type="ECO:0000259" key="2">
    <source>
        <dbReference type="PROSITE" id="PS50013"/>
    </source>
</evidence>
<dbReference type="EMBL" id="CDMZ01000223">
    <property type="protein sequence ID" value="CEM09576.1"/>
    <property type="molecule type" value="Genomic_DNA"/>
</dbReference>
<dbReference type="Gene3D" id="2.40.50.40">
    <property type="match status" value="1"/>
</dbReference>
<reference evidence="3" key="1">
    <citation type="submission" date="2014-11" db="EMBL/GenBank/DDBJ databases">
        <authorList>
            <person name="Otto D Thomas"/>
            <person name="Naeem Raeece"/>
        </authorList>
    </citation>
    <scope>NUCLEOTIDE SEQUENCE</scope>
</reference>
<dbReference type="InterPro" id="IPR016197">
    <property type="entry name" value="Chromo-like_dom_sf"/>
</dbReference>
<gene>
    <name evidence="3" type="ORF">Cvel_15899</name>
</gene>